<name>A0A0J7K3Q5_LASNI</name>
<proteinExistence type="predicted"/>
<organism evidence="1 2">
    <name type="scientific">Lasius niger</name>
    <name type="common">Black garden ant</name>
    <dbReference type="NCBI Taxonomy" id="67767"/>
    <lineage>
        <taxon>Eukaryota</taxon>
        <taxon>Metazoa</taxon>
        <taxon>Ecdysozoa</taxon>
        <taxon>Arthropoda</taxon>
        <taxon>Hexapoda</taxon>
        <taxon>Insecta</taxon>
        <taxon>Pterygota</taxon>
        <taxon>Neoptera</taxon>
        <taxon>Endopterygota</taxon>
        <taxon>Hymenoptera</taxon>
        <taxon>Apocrita</taxon>
        <taxon>Aculeata</taxon>
        <taxon>Formicoidea</taxon>
        <taxon>Formicidae</taxon>
        <taxon>Formicinae</taxon>
        <taxon>Lasius</taxon>
        <taxon>Lasius</taxon>
    </lineage>
</organism>
<gene>
    <name evidence="1" type="ORF">RF55_17086</name>
</gene>
<dbReference type="PANTHER" id="PTHR33053">
    <property type="entry name" value="PROTEIN, PUTATIVE-RELATED"/>
    <property type="match status" value="1"/>
</dbReference>
<reference evidence="1 2" key="1">
    <citation type="submission" date="2015-04" db="EMBL/GenBank/DDBJ databases">
        <title>Lasius niger genome sequencing.</title>
        <authorList>
            <person name="Konorov E.A."/>
            <person name="Nikitin M.A."/>
            <person name="Kirill M.V."/>
            <person name="Chang P."/>
        </authorList>
    </citation>
    <scope>NUCLEOTIDE SEQUENCE [LARGE SCALE GENOMIC DNA]</scope>
    <source>
        <tissue evidence="1">Whole</tissue>
    </source>
</reference>
<evidence type="ECO:0008006" key="3">
    <source>
        <dbReference type="Google" id="ProtNLM"/>
    </source>
</evidence>
<evidence type="ECO:0000313" key="2">
    <source>
        <dbReference type="Proteomes" id="UP000036403"/>
    </source>
</evidence>
<keyword evidence="2" id="KW-1185">Reference proteome</keyword>
<dbReference type="Proteomes" id="UP000036403">
    <property type="component" value="Unassembled WGS sequence"/>
</dbReference>
<comment type="caution">
    <text evidence="1">The sequence shown here is derived from an EMBL/GenBank/DDBJ whole genome shotgun (WGS) entry which is preliminary data.</text>
</comment>
<evidence type="ECO:0000313" key="1">
    <source>
        <dbReference type="EMBL" id="KMQ84806.1"/>
    </source>
</evidence>
<accession>A0A0J7K3Q5</accession>
<dbReference type="EMBL" id="LBMM01015439">
    <property type="protein sequence ID" value="KMQ84806.1"/>
    <property type="molecule type" value="Genomic_DNA"/>
</dbReference>
<dbReference type="PANTHER" id="PTHR33053:SF25">
    <property type="entry name" value="TRANSPOSASE DOMAIN-CONTAINING PROTEIN"/>
    <property type="match status" value="1"/>
</dbReference>
<protein>
    <recommendedName>
        <fullName evidence="3">Tpa: transposase domain-containing protein</fullName>
    </recommendedName>
</protein>
<dbReference type="AlphaFoldDB" id="A0A0J7K3Q5"/>
<dbReference type="OrthoDB" id="8186801at2759"/>
<dbReference type="PaxDb" id="67767-A0A0J7K3Q5"/>
<sequence>MQAKPRKRKISRKSVSEAKRRVELADLFQKSLISDDKLSSESEIEDNLDGNIISGKTIIENFEQISSENILININDENEMISENESDNGLDNDEYEGVRFECEGIERTSDDDDDLTDLNKARFNYIVESLAEWGKKGVSGQKIDELLFILRPVYPSLPKSYRTLLKTPRKNNIVNMESGKFWYKGIAINLQPRLTTEYLEEKKLICIDINIDGLELFRSSYDSFWPILGCLRGKTNPFIIAIFCGNKKPPLEQFLEKFVEEVHYLSENGFQFYNKLYAFTIGNYILDAPARCYVKCIVGHTSKYSCEKCTIVGYHYNRRQIFPPHTGEKRTDLSFVNRIHVEHHSEGAMSPLLICGTKMISQFRLDPMHLVYIGTWKRWLSYLLGYMGPRNVKLSLSEMNEISSIINNIASHIPCEFNRRPRNFNYFKKYKATEFRRLLLYDGLVVFKSIDDNLYKNYLLLQASIFILSHPQFVKLDEMLHMANIMLQEFVQHASKALGKDFLVYNVHCMLHLVEECRQEGTLDSFSAFKYESCLGIIKKYLRSTFRPLEQLFNRDHETEGFLYKTKCIENKITLEKKYKRAENDIIYFVLRTSTFMLNGHSKADRCFATHEGEIVLFNYLVHNNDKVILYGYEFKALSSYYNFPIESMKLEICKVSSSCKNESNWNFENISHKCVLLPLSEEEFLCIPFLHCY</sequence>